<feature type="domain" description="CBS" evidence="12">
    <location>
        <begin position="541"/>
        <end position="598"/>
    </location>
</feature>
<feature type="transmembrane region" description="Helical" evidence="11">
    <location>
        <begin position="72"/>
        <end position="91"/>
    </location>
</feature>
<evidence type="ECO:0000256" key="11">
    <source>
        <dbReference type="SAM" id="Phobius"/>
    </source>
</evidence>
<feature type="transmembrane region" description="Helical" evidence="11">
    <location>
        <begin position="421"/>
        <end position="441"/>
    </location>
</feature>
<comment type="subcellular location">
    <subcellularLocation>
        <location evidence="1">Membrane</location>
        <topology evidence="1">Multi-pass membrane protein</topology>
    </subcellularLocation>
</comment>
<keyword evidence="4 11" id="KW-1133">Transmembrane helix</keyword>
<keyword evidence="5" id="KW-0406">Ion transport</keyword>
<dbReference type="CDD" id="cd00400">
    <property type="entry name" value="Voltage_gated_ClC"/>
    <property type="match status" value="1"/>
</dbReference>
<dbReference type="SUPFAM" id="SSF81340">
    <property type="entry name" value="Clc chloride channel"/>
    <property type="match status" value="1"/>
</dbReference>
<protein>
    <submittedName>
        <fullName evidence="13">Chloride channel protein, CIC family</fullName>
    </submittedName>
</protein>
<dbReference type="GO" id="GO:0005254">
    <property type="term" value="F:chloride channel activity"/>
    <property type="evidence" value="ECO:0007669"/>
    <property type="project" value="UniProtKB-KW"/>
</dbReference>
<feature type="transmembrane region" description="Helical" evidence="11">
    <location>
        <begin position="324"/>
        <end position="345"/>
    </location>
</feature>
<evidence type="ECO:0000256" key="10">
    <source>
        <dbReference type="PROSITE-ProRule" id="PRU00703"/>
    </source>
</evidence>
<feature type="transmembrane region" description="Helical" evidence="11">
    <location>
        <begin position="163"/>
        <end position="188"/>
    </location>
</feature>
<dbReference type="Proteomes" id="UP000182257">
    <property type="component" value="Unassembled WGS sequence"/>
</dbReference>
<feature type="transmembrane region" description="Helical" evidence="11">
    <location>
        <begin position="118"/>
        <end position="143"/>
    </location>
</feature>
<dbReference type="PANTHER" id="PTHR43427">
    <property type="entry name" value="CHLORIDE CHANNEL PROTEIN CLC-E"/>
    <property type="match status" value="1"/>
</dbReference>
<evidence type="ECO:0000256" key="6">
    <source>
        <dbReference type="ARBA" id="ARBA00023136"/>
    </source>
</evidence>
<accession>A0A1H4ECS7</accession>
<dbReference type="Gene3D" id="3.10.580.10">
    <property type="entry name" value="CBS-domain"/>
    <property type="match status" value="2"/>
</dbReference>
<feature type="transmembrane region" description="Helical" evidence="11">
    <location>
        <begin position="278"/>
        <end position="296"/>
    </location>
</feature>
<dbReference type="PRINTS" id="PR00762">
    <property type="entry name" value="CLCHANNEL"/>
</dbReference>
<keyword evidence="7" id="KW-0869">Chloride channel</keyword>
<evidence type="ECO:0000256" key="3">
    <source>
        <dbReference type="ARBA" id="ARBA00022692"/>
    </source>
</evidence>
<feature type="transmembrane region" description="Helical" evidence="11">
    <location>
        <begin position="357"/>
        <end position="379"/>
    </location>
</feature>
<dbReference type="GO" id="GO:0034707">
    <property type="term" value="C:chloride channel complex"/>
    <property type="evidence" value="ECO:0007669"/>
    <property type="project" value="UniProtKB-KW"/>
</dbReference>
<dbReference type="OrthoDB" id="9812438at2"/>
<dbReference type="PANTHER" id="PTHR43427:SF6">
    <property type="entry name" value="CHLORIDE CHANNEL PROTEIN CLC-E"/>
    <property type="match status" value="1"/>
</dbReference>
<dbReference type="Pfam" id="PF00571">
    <property type="entry name" value="CBS"/>
    <property type="match status" value="2"/>
</dbReference>
<dbReference type="InterPro" id="IPR000644">
    <property type="entry name" value="CBS_dom"/>
</dbReference>
<dbReference type="Pfam" id="PF00654">
    <property type="entry name" value="Voltage_CLC"/>
    <property type="match status" value="1"/>
</dbReference>
<evidence type="ECO:0000256" key="5">
    <source>
        <dbReference type="ARBA" id="ARBA00023065"/>
    </source>
</evidence>
<proteinExistence type="predicted"/>
<evidence type="ECO:0000313" key="13">
    <source>
        <dbReference type="EMBL" id="SEA82599.1"/>
    </source>
</evidence>
<reference evidence="13 14" key="1">
    <citation type="submission" date="2016-10" db="EMBL/GenBank/DDBJ databases">
        <authorList>
            <person name="de Groot N.N."/>
        </authorList>
    </citation>
    <scope>NUCLEOTIDE SEQUENCE [LARGE SCALE GENOMIC DNA]</scope>
    <source>
        <strain evidence="13 14">D31d</strain>
    </source>
</reference>
<evidence type="ECO:0000256" key="7">
    <source>
        <dbReference type="ARBA" id="ARBA00023173"/>
    </source>
</evidence>
<organism evidence="13 14">
    <name type="scientific">Xylanibacter ruminicola</name>
    <name type="common">Prevotella ruminicola</name>
    <dbReference type="NCBI Taxonomy" id="839"/>
    <lineage>
        <taxon>Bacteria</taxon>
        <taxon>Pseudomonadati</taxon>
        <taxon>Bacteroidota</taxon>
        <taxon>Bacteroidia</taxon>
        <taxon>Bacteroidales</taxon>
        <taxon>Prevotellaceae</taxon>
        <taxon>Xylanibacter</taxon>
    </lineage>
</organism>
<keyword evidence="9" id="KW-0407">Ion channel</keyword>
<dbReference type="SUPFAM" id="SSF54631">
    <property type="entry name" value="CBS-domain pair"/>
    <property type="match status" value="1"/>
</dbReference>
<dbReference type="EMBL" id="FNRF01000005">
    <property type="protein sequence ID" value="SEA82599.1"/>
    <property type="molecule type" value="Genomic_DNA"/>
</dbReference>
<keyword evidence="6 11" id="KW-0472">Membrane</keyword>
<name>A0A1H4ECS7_XYLRU</name>
<sequence>METTVVDRRPEWLKRLHDWRVEHVSERMFMIILALLVGFFAAVAAFVLHWIINQIVTLLTSSFNQSRANWLYLVYPVVGIYLTSLFVRYIVKDNISHGITRILYAISSNRSRLKSHNCWSSVIASAITIGFGGSVGAEAPIVLTGSAIGSNLGQLFHLDRKMLMTLVGCGAAGAIAGIFKAPIAGLVFTLEVLMIDMTMSALLPILVSCVTATVFTYIFSGDSSLFTFHLDSEWSVERIPACIGLGIACGLVSLYFIRMMGACEDVFSKFKDKPYVKLAIGGTTLSLLIFLFPALYGEGYSSINLLLNGQNADDWNRILNNSMFSGQGSLLLVYIALVLFTKVVATSATNGGGGCGGTFAPSLFIGCFTGFLFSRLWNINSIGVYVPEKNFALLGMAGVMSGVMHAPLTGIFLIAELTGGYSMFMPLMIVSVVAYMTISIFEPHSIYGSRLAKQGKLLTHHTDHAVLTLMNLDSVIERDYLGVEPDMELNEIVHKISRSHSTVLPVLDAGGKLLGEIDIMKIRNVVFRIELYHHFKASQLMTDPKALLTDGMPMRQVMRTFDRTGANWLPVLDAENRLKGYISRQRIYTMYRKMVADMSED</sequence>
<evidence type="ECO:0000313" key="14">
    <source>
        <dbReference type="Proteomes" id="UP000182257"/>
    </source>
</evidence>
<dbReference type="InterPro" id="IPR001807">
    <property type="entry name" value="ClC"/>
</dbReference>
<dbReference type="AlphaFoldDB" id="A0A1H4ECS7"/>
<evidence type="ECO:0000256" key="4">
    <source>
        <dbReference type="ARBA" id="ARBA00022989"/>
    </source>
</evidence>
<dbReference type="Gene3D" id="1.10.3080.10">
    <property type="entry name" value="Clc chloride channel"/>
    <property type="match status" value="1"/>
</dbReference>
<evidence type="ECO:0000259" key="12">
    <source>
        <dbReference type="PROSITE" id="PS51371"/>
    </source>
</evidence>
<feature type="transmembrane region" description="Helical" evidence="11">
    <location>
        <begin position="238"/>
        <end position="257"/>
    </location>
</feature>
<dbReference type="PROSITE" id="PS51371">
    <property type="entry name" value="CBS"/>
    <property type="match status" value="1"/>
</dbReference>
<feature type="transmembrane region" description="Helical" evidence="11">
    <location>
        <begin position="200"/>
        <end position="218"/>
    </location>
</feature>
<evidence type="ECO:0000256" key="9">
    <source>
        <dbReference type="ARBA" id="ARBA00023303"/>
    </source>
</evidence>
<evidence type="ECO:0000256" key="1">
    <source>
        <dbReference type="ARBA" id="ARBA00004141"/>
    </source>
</evidence>
<evidence type="ECO:0000256" key="8">
    <source>
        <dbReference type="ARBA" id="ARBA00023214"/>
    </source>
</evidence>
<evidence type="ECO:0000256" key="2">
    <source>
        <dbReference type="ARBA" id="ARBA00022448"/>
    </source>
</evidence>
<dbReference type="RefSeq" id="WP_074761958.1">
    <property type="nucleotide sequence ID" value="NZ_FNRF01000005.1"/>
</dbReference>
<keyword evidence="10" id="KW-0129">CBS domain</keyword>
<keyword evidence="3 11" id="KW-0812">Transmembrane</keyword>
<gene>
    <name evidence="13" type="ORF">SAMN05216462_2713</name>
</gene>
<dbReference type="CDD" id="cd02205">
    <property type="entry name" value="CBS_pair_SF"/>
    <property type="match status" value="1"/>
</dbReference>
<keyword evidence="8" id="KW-0868">Chloride</keyword>
<dbReference type="InterPro" id="IPR014743">
    <property type="entry name" value="Cl-channel_core"/>
</dbReference>
<dbReference type="InterPro" id="IPR046342">
    <property type="entry name" value="CBS_dom_sf"/>
</dbReference>
<feature type="transmembrane region" description="Helical" evidence="11">
    <location>
        <begin position="391"/>
        <end position="414"/>
    </location>
</feature>
<keyword evidence="2" id="KW-0813">Transport</keyword>
<feature type="transmembrane region" description="Helical" evidence="11">
    <location>
        <begin position="29"/>
        <end position="52"/>
    </location>
</feature>
<dbReference type="InterPro" id="IPR050368">
    <property type="entry name" value="ClC-type_chloride_channel"/>
</dbReference>